<dbReference type="Pfam" id="PF00395">
    <property type="entry name" value="SLH"/>
    <property type="match status" value="3"/>
</dbReference>
<dbReference type="InterPro" id="IPR017853">
    <property type="entry name" value="GH"/>
</dbReference>
<sequence length="1098" mass="118719">MLLKKTTSFSLCFIILLSTVFSYGTAFGAKTTDISGHWAEQQLTDWISKGYISAFPDGSYKPDRSVTRAEFMTMINRSFGFVEAATLNFKDVDSSSWDYAEIGKALKAGYISGYTDNTIRPSQTISRQEAAQIIYKLLKLETTTAQLEILNNYKDSEKIATWSKPGVAAVAAKDLIKGYGDGTYRPEGMITRAEAVVSLSRAFRAKETSSATLYDKAGTYGPVSGMDTIDGDVVISATGVTLQNVTVTGNLILSEGIGSGDATLNHVTVNGTTTVKGGGDHSIHIKDSVLLTIIVDKKDGVVRIVAEGSTSVKQITLLCSVTLEESNVTGSGFANIEIAKELPANSKVTLLGTFENVDVFAQSIAIEVPKGSINNLHFQKNAKDNSLNLGKDAKITALVLDAIVKVLGLGVVDKATVNDGGKGSTFETNPKVISTESPIISTPSTPSNPPKPQIPVNVAVGKELTSNAVLMDSTFATDGKIENTDLLTEAESGLKYIQIDFGASHTINSIYLWHYFGDGRTYHDVIVQLSNDATFAASTTVFNNDADGSAGLGTGTDAEYAESEEGKAIAVPAVNARYLRIYSNGSTKKNGGLSAYNHYVEVEAWTSATRPATPVVPISSPVKPKNVAFEKSLTSNVTLDGAGYATDGITDNLDQITDAGPGLNYIQIDFGTSYDINTVNLWHYYGDGRTYHDVIVQLSNDSTFTTSTTVYNNDTDNSAALGTGTDLEYAETSGGKAIQFATVKARYLRVYSNGGTKQNGQFNPNNHYSEVQAWAQPPAYRTNNVTFLNPEWVMFPRTDLFIQQTVNKMTSYQIKYQMIDVGFFDRVANTATFEDTIDGGAIDGTLDPAAYAELQHWVTVSRATNPDIKLIGALSGNSFMHIQNLPWTDRKGVLHTPAVDKATMQDKIAAKAKYFVETFALDGINIDFEPLRSGASANDYRALIVKVRAAIGPGKHLSICGNPFPQYMPDSELSQYGALLDMIIMMDYDTGADEPGDPWPANPFTTDAASYQLAIKENTIRISNALSSTNCELIPLAVGVDDIDIYHPIYENSMNHSIAVNDAIAAGAKVAGSGVWWWEKSKDDETERQQFIDYWING</sequence>
<dbReference type="PROSITE" id="PS51910">
    <property type="entry name" value="GH18_2"/>
    <property type="match status" value="1"/>
</dbReference>
<dbReference type="GO" id="GO:0005975">
    <property type="term" value="P:carbohydrate metabolic process"/>
    <property type="evidence" value="ECO:0007669"/>
    <property type="project" value="InterPro"/>
</dbReference>
<dbReference type="KEGG" id="pbk:Back11_45660"/>
<dbReference type="Gene3D" id="3.20.20.80">
    <property type="entry name" value="Glycosidases"/>
    <property type="match status" value="1"/>
</dbReference>
<dbReference type="SUPFAM" id="SSF49785">
    <property type="entry name" value="Galactose-binding domain-like"/>
    <property type="match status" value="2"/>
</dbReference>
<dbReference type="InterPro" id="IPR001119">
    <property type="entry name" value="SLH_dom"/>
</dbReference>
<dbReference type="InterPro" id="IPR008979">
    <property type="entry name" value="Galactose-bd-like_sf"/>
</dbReference>
<dbReference type="PANTHER" id="PTHR43308:SF5">
    <property type="entry name" value="S-LAYER PROTEIN _ PEPTIDOGLYCAN ENDO-BETA-N-ACETYLGLUCOSAMINIDASE"/>
    <property type="match status" value="1"/>
</dbReference>
<gene>
    <name evidence="1" type="ORF">Back11_45660</name>
</gene>
<dbReference type="RefSeq" id="WP_125662524.1">
    <property type="nucleotide sequence ID" value="NZ_AP019308.1"/>
</dbReference>
<dbReference type="Gene3D" id="2.60.120.260">
    <property type="entry name" value="Galactose-binding domain-like"/>
    <property type="match status" value="2"/>
</dbReference>
<proteinExistence type="predicted"/>
<dbReference type="OrthoDB" id="2675583at2"/>
<name>A0A3G9JBF4_9BACL</name>
<dbReference type="InterPro" id="IPR001223">
    <property type="entry name" value="Glyco_hydro18_cat"/>
</dbReference>
<evidence type="ECO:0000313" key="1">
    <source>
        <dbReference type="EMBL" id="BBH23221.1"/>
    </source>
</evidence>
<dbReference type="SUPFAM" id="SSF51445">
    <property type="entry name" value="(Trans)glycosidases"/>
    <property type="match status" value="1"/>
</dbReference>
<dbReference type="PANTHER" id="PTHR43308">
    <property type="entry name" value="OUTER MEMBRANE PROTEIN ALPHA-RELATED"/>
    <property type="match status" value="1"/>
</dbReference>
<dbReference type="InterPro" id="IPR051465">
    <property type="entry name" value="Cell_Envelope_Struct_Comp"/>
</dbReference>
<dbReference type="PROSITE" id="PS51272">
    <property type="entry name" value="SLH"/>
    <property type="match status" value="3"/>
</dbReference>
<protein>
    <submittedName>
        <fullName evidence="1">Uncharacterized protein</fullName>
    </submittedName>
</protein>
<evidence type="ECO:0000313" key="2">
    <source>
        <dbReference type="Proteomes" id="UP000275368"/>
    </source>
</evidence>
<dbReference type="AlphaFoldDB" id="A0A3G9JBF4"/>
<organism evidence="1 2">
    <name type="scientific">Paenibacillus baekrokdamisoli</name>
    <dbReference type="NCBI Taxonomy" id="1712516"/>
    <lineage>
        <taxon>Bacteria</taxon>
        <taxon>Bacillati</taxon>
        <taxon>Bacillota</taxon>
        <taxon>Bacilli</taxon>
        <taxon>Bacillales</taxon>
        <taxon>Paenibacillaceae</taxon>
        <taxon>Paenibacillus</taxon>
    </lineage>
</organism>
<reference evidence="1 2" key="1">
    <citation type="submission" date="2018-11" db="EMBL/GenBank/DDBJ databases">
        <title>Complete genome sequence of Paenibacillus baekrokdamisoli strain KCTC 33723.</title>
        <authorList>
            <person name="Kang S.W."/>
            <person name="Lee K.C."/>
            <person name="Kim K.K."/>
            <person name="Kim J.S."/>
            <person name="Kim D.S."/>
            <person name="Ko S.H."/>
            <person name="Yang S.H."/>
            <person name="Lee J.S."/>
        </authorList>
    </citation>
    <scope>NUCLEOTIDE SEQUENCE [LARGE SCALE GENOMIC DNA]</scope>
    <source>
        <strain evidence="1 2">KCTC 33723</strain>
    </source>
</reference>
<accession>A0A3G9JBF4</accession>
<keyword evidence="2" id="KW-1185">Reference proteome</keyword>
<dbReference type="EMBL" id="AP019308">
    <property type="protein sequence ID" value="BBH23221.1"/>
    <property type="molecule type" value="Genomic_DNA"/>
</dbReference>
<dbReference type="Proteomes" id="UP000275368">
    <property type="component" value="Chromosome"/>
</dbReference>